<evidence type="ECO:0000313" key="2">
    <source>
        <dbReference type="Proteomes" id="UP001516400"/>
    </source>
</evidence>
<name>A0ABD2NUF0_9CUCU</name>
<keyword evidence="2" id="KW-1185">Reference proteome</keyword>
<dbReference type="Proteomes" id="UP001516400">
    <property type="component" value="Unassembled WGS sequence"/>
</dbReference>
<gene>
    <name evidence="1" type="ORF">HHI36_005461</name>
</gene>
<reference evidence="1 2" key="1">
    <citation type="journal article" date="2021" name="BMC Biol.">
        <title>Horizontally acquired antibacterial genes associated with adaptive radiation of ladybird beetles.</title>
        <authorList>
            <person name="Li H.S."/>
            <person name="Tang X.F."/>
            <person name="Huang Y.H."/>
            <person name="Xu Z.Y."/>
            <person name="Chen M.L."/>
            <person name="Du X.Y."/>
            <person name="Qiu B.Y."/>
            <person name="Chen P.T."/>
            <person name="Zhang W."/>
            <person name="Slipinski A."/>
            <person name="Escalona H.E."/>
            <person name="Waterhouse R.M."/>
            <person name="Zwick A."/>
            <person name="Pang H."/>
        </authorList>
    </citation>
    <scope>NUCLEOTIDE SEQUENCE [LARGE SCALE GENOMIC DNA]</scope>
    <source>
        <strain evidence="1">SYSU2018</strain>
    </source>
</reference>
<proteinExistence type="predicted"/>
<evidence type="ECO:0000313" key="1">
    <source>
        <dbReference type="EMBL" id="KAL3282270.1"/>
    </source>
</evidence>
<dbReference type="EMBL" id="JABFTP020000144">
    <property type="protein sequence ID" value="KAL3282270.1"/>
    <property type="molecule type" value="Genomic_DNA"/>
</dbReference>
<dbReference type="AlphaFoldDB" id="A0ABD2NUF0"/>
<organism evidence="1 2">
    <name type="scientific">Cryptolaemus montrouzieri</name>
    <dbReference type="NCBI Taxonomy" id="559131"/>
    <lineage>
        <taxon>Eukaryota</taxon>
        <taxon>Metazoa</taxon>
        <taxon>Ecdysozoa</taxon>
        <taxon>Arthropoda</taxon>
        <taxon>Hexapoda</taxon>
        <taxon>Insecta</taxon>
        <taxon>Pterygota</taxon>
        <taxon>Neoptera</taxon>
        <taxon>Endopterygota</taxon>
        <taxon>Coleoptera</taxon>
        <taxon>Polyphaga</taxon>
        <taxon>Cucujiformia</taxon>
        <taxon>Coccinelloidea</taxon>
        <taxon>Coccinellidae</taxon>
        <taxon>Scymninae</taxon>
        <taxon>Scymnini</taxon>
        <taxon>Cryptolaemus</taxon>
    </lineage>
</organism>
<accession>A0ABD2NUF0</accession>
<protein>
    <submittedName>
        <fullName evidence="1">Uncharacterized protein</fullName>
    </submittedName>
</protein>
<sequence>RRANLPLLIEAEVRLTSTLGDQTAGRRVKGRSRKEVWRFAGTWTKEDSACLLEKAAFAGPESDWSLGCQSTLLVDRARKAHRKNLRSQSRAV</sequence>
<comment type="caution">
    <text evidence="1">The sequence shown here is derived from an EMBL/GenBank/DDBJ whole genome shotgun (WGS) entry which is preliminary data.</text>
</comment>
<feature type="non-terminal residue" evidence="1">
    <location>
        <position position="1"/>
    </location>
</feature>